<gene>
    <name evidence="2" type="ORF">D187_010312</name>
</gene>
<accession>S9QYE9</accession>
<name>S9QYE9_CYSF2</name>
<keyword evidence="3" id="KW-1185">Reference proteome</keyword>
<evidence type="ECO:0000313" key="3">
    <source>
        <dbReference type="Proteomes" id="UP000011682"/>
    </source>
</evidence>
<dbReference type="AlphaFoldDB" id="S9QYE9"/>
<feature type="compositionally biased region" description="Basic and acidic residues" evidence="1">
    <location>
        <begin position="45"/>
        <end position="56"/>
    </location>
</feature>
<evidence type="ECO:0000313" key="2">
    <source>
        <dbReference type="EMBL" id="EPX61693.1"/>
    </source>
</evidence>
<comment type="caution">
    <text evidence="2">The sequence shown here is derived from an EMBL/GenBank/DDBJ whole genome shotgun (WGS) entry which is preliminary data.</text>
</comment>
<protein>
    <submittedName>
        <fullName evidence="2">Uncharacterized protein</fullName>
    </submittedName>
</protein>
<dbReference type="EMBL" id="ANAH02000009">
    <property type="protein sequence ID" value="EPX61693.1"/>
    <property type="molecule type" value="Genomic_DNA"/>
</dbReference>
<proteinExistence type="predicted"/>
<feature type="region of interest" description="Disordered" evidence="1">
    <location>
        <begin position="45"/>
        <end position="95"/>
    </location>
</feature>
<organism evidence="2 3">
    <name type="scientific">Cystobacter fuscus (strain ATCC 25194 / DSM 2262 / NBRC 100088 / M29)</name>
    <dbReference type="NCBI Taxonomy" id="1242864"/>
    <lineage>
        <taxon>Bacteria</taxon>
        <taxon>Pseudomonadati</taxon>
        <taxon>Myxococcota</taxon>
        <taxon>Myxococcia</taxon>
        <taxon>Myxococcales</taxon>
        <taxon>Cystobacterineae</taxon>
        <taxon>Archangiaceae</taxon>
        <taxon>Cystobacter</taxon>
    </lineage>
</organism>
<sequence>MTPPLLFGDLNPWRIRPKKGGSALRWVYLIISSKSRIKSLCMKMRNQERTSCDSRRRSPRRVGVRRAPPSRGVGDCDESPYPGPTPKEGEGDPTEWQCLSLIDPWRSG</sequence>
<evidence type="ECO:0000256" key="1">
    <source>
        <dbReference type="SAM" id="MobiDB-lite"/>
    </source>
</evidence>
<reference evidence="2" key="1">
    <citation type="submission" date="2013-05" db="EMBL/GenBank/DDBJ databases">
        <title>Genome assembly of Cystobacter fuscus DSM 2262.</title>
        <authorList>
            <person name="Sharma G."/>
            <person name="Khatri I."/>
            <person name="Kaur C."/>
            <person name="Mayilraj S."/>
            <person name="Subramanian S."/>
        </authorList>
    </citation>
    <scope>NUCLEOTIDE SEQUENCE [LARGE SCALE GENOMIC DNA]</scope>
    <source>
        <strain evidence="2">DSM 2262</strain>
    </source>
</reference>
<dbReference type="Proteomes" id="UP000011682">
    <property type="component" value="Unassembled WGS sequence"/>
</dbReference>